<dbReference type="Proteomes" id="UP000606786">
    <property type="component" value="Unassembled WGS sequence"/>
</dbReference>
<keyword evidence="2" id="KW-1185">Reference proteome</keyword>
<comment type="caution">
    <text evidence="1">The sequence shown here is derived from an EMBL/GenBank/DDBJ whole genome shotgun (WGS) entry which is preliminary data.</text>
</comment>
<protein>
    <submittedName>
        <fullName evidence="1">(Mediterranean fruit fly) hypothetical protein</fullName>
    </submittedName>
</protein>
<evidence type="ECO:0000313" key="1">
    <source>
        <dbReference type="EMBL" id="CAD6998247.1"/>
    </source>
</evidence>
<evidence type="ECO:0000313" key="2">
    <source>
        <dbReference type="Proteomes" id="UP000606786"/>
    </source>
</evidence>
<dbReference type="AlphaFoldDB" id="A0A811UK96"/>
<proteinExistence type="predicted"/>
<gene>
    <name evidence="1" type="ORF">CCAP1982_LOCUS6857</name>
</gene>
<reference evidence="1" key="1">
    <citation type="submission" date="2020-11" db="EMBL/GenBank/DDBJ databases">
        <authorList>
            <person name="Whitehead M."/>
        </authorList>
    </citation>
    <scope>NUCLEOTIDE SEQUENCE</scope>
    <source>
        <strain evidence="1">EGII</strain>
    </source>
</reference>
<name>A0A811UK96_CERCA</name>
<dbReference type="EMBL" id="CAJHJT010000012">
    <property type="protein sequence ID" value="CAD6998247.1"/>
    <property type="molecule type" value="Genomic_DNA"/>
</dbReference>
<accession>A0A811UK96</accession>
<organism evidence="1 2">
    <name type="scientific">Ceratitis capitata</name>
    <name type="common">Mediterranean fruit fly</name>
    <name type="synonym">Tephritis capitata</name>
    <dbReference type="NCBI Taxonomy" id="7213"/>
    <lineage>
        <taxon>Eukaryota</taxon>
        <taxon>Metazoa</taxon>
        <taxon>Ecdysozoa</taxon>
        <taxon>Arthropoda</taxon>
        <taxon>Hexapoda</taxon>
        <taxon>Insecta</taxon>
        <taxon>Pterygota</taxon>
        <taxon>Neoptera</taxon>
        <taxon>Endopterygota</taxon>
        <taxon>Diptera</taxon>
        <taxon>Brachycera</taxon>
        <taxon>Muscomorpha</taxon>
        <taxon>Tephritoidea</taxon>
        <taxon>Tephritidae</taxon>
        <taxon>Ceratitis</taxon>
        <taxon>Ceratitis</taxon>
    </lineage>
</organism>
<sequence length="155" mass="17502">MQEPKSAGQFADNSKIAQNFHSYTQALGRPSSVNLNQTADTLTLALTEPEPEPEPQLRQQQQMHLNAMPVTNSFSWSLKKFEIEKSLSTFHQQPLVTQAEQWCRGEEARKEMHMISHEPVLPSIDFALYATAFAGALSQISDFYDVLMDGFVLEL</sequence>